<evidence type="ECO:0000259" key="1">
    <source>
        <dbReference type="Pfam" id="PF01765"/>
    </source>
</evidence>
<keyword evidence="3" id="KW-1185">Reference proteome</keyword>
<organism evidence="2 3">
    <name type="scientific">Naasia aerilata</name>
    <dbReference type="NCBI Taxonomy" id="1162966"/>
    <lineage>
        <taxon>Bacteria</taxon>
        <taxon>Bacillati</taxon>
        <taxon>Actinomycetota</taxon>
        <taxon>Actinomycetes</taxon>
        <taxon>Micrococcales</taxon>
        <taxon>Microbacteriaceae</taxon>
        <taxon>Naasia</taxon>
    </lineage>
</organism>
<protein>
    <recommendedName>
        <fullName evidence="1">Ribosome recycling factor domain-containing protein</fullName>
    </recommendedName>
</protein>
<evidence type="ECO:0000313" key="3">
    <source>
        <dbReference type="Proteomes" id="UP001321498"/>
    </source>
</evidence>
<name>A0ABM8GDM9_9MICO</name>
<reference evidence="3" key="1">
    <citation type="journal article" date="2019" name="Int. J. Syst. Evol. Microbiol.">
        <title>The Global Catalogue of Microorganisms (GCM) 10K type strain sequencing project: providing services to taxonomists for standard genome sequencing and annotation.</title>
        <authorList>
            <consortium name="The Broad Institute Genomics Platform"/>
            <consortium name="The Broad Institute Genome Sequencing Center for Infectious Disease"/>
            <person name="Wu L."/>
            <person name="Ma J."/>
        </authorList>
    </citation>
    <scope>NUCLEOTIDE SEQUENCE [LARGE SCALE GENOMIC DNA]</scope>
    <source>
        <strain evidence="3">NBRC 108725</strain>
    </source>
</reference>
<dbReference type="Gene3D" id="1.10.132.20">
    <property type="entry name" value="Ribosome-recycling factor"/>
    <property type="match status" value="1"/>
</dbReference>
<gene>
    <name evidence="2" type="ORF">GCM10025866_22880</name>
</gene>
<sequence length="42" mass="4780">MKGEVGDDDLSRGEKELEQLTKAHIDQIDEALKRKEAELLEV</sequence>
<dbReference type="EMBL" id="AP027731">
    <property type="protein sequence ID" value="BDZ46379.1"/>
    <property type="molecule type" value="Genomic_DNA"/>
</dbReference>
<dbReference type="SUPFAM" id="SSF55194">
    <property type="entry name" value="Ribosome recycling factor, RRF"/>
    <property type="match status" value="1"/>
</dbReference>
<dbReference type="InterPro" id="IPR036191">
    <property type="entry name" value="RRF_sf"/>
</dbReference>
<dbReference type="InterPro" id="IPR023584">
    <property type="entry name" value="Ribosome_recyc_fac_dom"/>
</dbReference>
<feature type="domain" description="Ribosome recycling factor" evidence="1">
    <location>
        <begin position="3"/>
        <end position="40"/>
    </location>
</feature>
<dbReference type="Proteomes" id="UP001321498">
    <property type="component" value="Chromosome"/>
</dbReference>
<dbReference type="Pfam" id="PF01765">
    <property type="entry name" value="RRF"/>
    <property type="match status" value="1"/>
</dbReference>
<accession>A0ABM8GDM9</accession>
<proteinExistence type="predicted"/>
<evidence type="ECO:0000313" key="2">
    <source>
        <dbReference type="EMBL" id="BDZ46379.1"/>
    </source>
</evidence>